<accession>A0A0M3HID2</accession>
<name>A0A0M3HID2_ASCLU</name>
<protein>
    <submittedName>
        <fullName evidence="2">HEPN domain-containing protein</fullName>
    </submittedName>
</protein>
<dbReference type="WBParaSite" id="ALUE_0000127701-mRNA-1">
    <property type="protein sequence ID" value="ALUE_0000127701-mRNA-1"/>
    <property type="gene ID" value="ALUE_0000127701"/>
</dbReference>
<keyword evidence="1" id="KW-1185">Reference proteome</keyword>
<organism evidence="1 2">
    <name type="scientific">Ascaris lumbricoides</name>
    <name type="common">Giant roundworm</name>
    <dbReference type="NCBI Taxonomy" id="6252"/>
    <lineage>
        <taxon>Eukaryota</taxon>
        <taxon>Metazoa</taxon>
        <taxon>Ecdysozoa</taxon>
        <taxon>Nematoda</taxon>
        <taxon>Chromadorea</taxon>
        <taxon>Rhabditida</taxon>
        <taxon>Spirurina</taxon>
        <taxon>Ascaridomorpha</taxon>
        <taxon>Ascaridoidea</taxon>
        <taxon>Ascarididae</taxon>
        <taxon>Ascaris</taxon>
    </lineage>
</organism>
<dbReference type="AlphaFoldDB" id="A0A0M3HID2"/>
<reference evidence="2" key="1">
    <citation type="submission" date="2017-02" db="UniProtKB">
        <authorList>
            <consortium name="WormBaseParasite"/>
        </authorList>
    </citation>
    <scope>IDENTIFICATION</scope>
</reference>
<sequence length="43" mass="4839">MADGRSLRECLLESVDDLDAVVKQVTFYCCYSVGNSLLQLLNR</sequence>
<evidence type="ECO:0000313" key="2">
    <source>
        <dbReference type="WBParaSite" id="ALUE_0000127701-mRNA-1"/>
    </source>
</evidence>
<dbReference type="Proteomes" id="UP000036681">
    <property type="component" value="Unplaced"/>
</dbReference>
<proteinExistence type="predicted"/>
<evidence type="ECO:0000313" key="1">
    <source>
        <dbReference type="Proteomes" id="UP000036681"/>
    </source>
</evidence>